<comment type="caution">
    <text evidence="2">The sequence shown here is derived from an EMBL/GenBank/DDBJ whole genome shotgun (WGS) entry which is preliminary data.</text>
</comment>
<evidence type="ECO:0000313" key="3">
    <source>
        <dbReference type="Proteomes" id="UP001054889"/>
    </source>
</evidence>
<dbReference type="AlphaFoldDB" id="A0AAV5DDH6"/>
<evidence type="ECO:0000256" key="1">
    <source>
        <dbReference type="SAM" id="SignalP"/>
    </source>
</evidence>
<protein>
    <recommendedName>
        <fullName evidence="4">Beta-galactosidase</fullName>
    </recommendedName>
</protein>
<evidence type="ECO:0000313" key="2">
    <source>
        <dbReference type="EMBL" id="GJN08431.1"/>
    </source>
</evidence>
<reference evidence="2" key="1">
    <citation type="journal article" date="2018" name="DNA Res.">
        <title>Multiple hybrid de novo genome assembly of finger millet, an orphan allotetraploid crop.</title>
        <authorList>
            <person name="Hatakeyama M."/>
            <person name="Aluri S."/>
            <person name="Balachadran M.T."/>
            <person name="Sivarajan S.R."/>
            <person name="Patrignani A."/>
            <person name="Gruter S."/>
            <person name="Poveda L."/>
            <person name="Shimizu-Inatsugi R."/>
            <person name="Baeten J."/>
            <person name="Francoijs K.J."/>
            <person name="Nataraja K.N."/>
            <person name="Reddy Y.A.N."/>
            <person name="Phadnis S."/>
            <person name="Ravikumar R.L."/>
            <person name="Schlapbach R."/>
            <person name="Sreeman S.M."/>
            <person name="Shimizu K.K."/>
        </authorList>
    </citation>
    <scope>NUCLEOTIDE SEQUENCE</scope>
</reference>
<proteinExistence type="predicted"/>
<sequence length="70" mass="7384">MAMPRAVLLPVAAAAMLVLCLSGVSQAANVTYDHRAVVIDGVRRVLVSGSIHYPRSTPDVSHHFSPCSSP</sequence>
<reference evidence="2" key="2">
    <citation type="submission" date="2021-12" db="EMBL/GenBank/DDBJ databases">
        <title>Resequencing data analysis of finger millet.</title>
        <authorList>
            <person name="Hatakeyama M."/>
            <person name="Aluri S."/>
            <person name="Balachadran M.T."/>
            <person name="Sivarajan S.R."/>
            <person name="Poveda L."/>
            <person name="Shimizu-Inatsugi R."/>
            <person name="Schlapbach R."/>
            <person name="Sreeman S.M."/>
            <person name="Shimizu K.K."/>
        </authorList>
    </citation>
    <scope>NUCLEOTIDE SEQUENCE</scope>
</reference>
<dbReference type="EMBL" id="BQKI01000015">
    <property type="protein sequence ID" value="GJN08431.1"/>
    <property type="molecule type" value="Genomic_DNA"/>
</dbReference>
<feature type="chain" id="PRO_5043540077" description="Beta-galactosidase" evidence="1">
    <location>
        <begin position="28"/>
        <end position="70"/>
    </location>
</feature>
<keyword evidence="3" id="KW-1185">Reference proteome</keyword>
<keyword evidence="1" id="KW-0732">Signal</keyword>
<name>A0AAV5DDH6_ELECO</name>
<dbReference type="Gene3D" id="3.20.20.80">
    <property type="entry name" value="Glycosidases"/>
    <property type="match status" value="1"/>
</dbReference>
<gene>
    <name evidence="2" type="primary">ga26347</name>
    <name evidence="2" type="ORF">PR202_ga26347</name>
</gene>
<feature type="signal peptide" evidence="1">
    <location>
        <begin position="1"/>
        <end position="27"/>
    </location>
</feature>
<organism evidence="2 3">
    <name type="scientific">Eleusine coracana subsp. coracana</name>
    <dbReference type="NCBI Taxonomy" id="191504"/>
    <lineage>
        <taxon>Eukaryota</taxon>
        <taxon>Viridiplantae</taxon>
        <taxon>Streptophyta</taxon>
        <taxon>Embryophyta</taxon>
        <taxon>Tracheophyta</taxon>
        <taxon>Spermatophyta</taxon>
        <taxon>Magnoliopsida</taxon>
        <taxon>Liliopsida</taxon>
        <taxon>Poales</taxon>
        <taxon>Poaceae</taxon>
        <taxon>PACMAD clade</taxon>
        <taxon>Chloridoideae</taxon>
        <taxon>Cynodonteae</taxon>
        <taxon>Eleusininae</taxon>
        <taxon>Eleusine</taxon>
    </lineage>
</organism>
<accession>A0AAV5DDH6</accession>
<evidence type="ECO:0008006" key="4">
    <source>
        <dbReference type="Google" id="ProtNLM"/>
    </source>
</evidence>
<dbReference type="Proteomes" id="UP001054889">
    <property type="component" value="Unassembled WGS sequence"/>
</dbReference>